<dbReference type="InterPro" id="IPR035338">
    <property type="entry name" value="KleA/KleC-like"/>
</dbReference>
<dbReference type="AlphaFoldDB" id="A0A1R1JNB0"/>
<dbReference type="RefSeq" id="WP_076414540.1">
    <property type="nucleotide sequence ID" value="NZ_MJMN01000035.1"/>
</dbReference>
<accession>A0A1R1JNB0</accession>
<gene>
    <name evidence="1" type="ORF">BIZ92_12585</name>
</gene>
<organism evidence="1 2">
    <name type="scientific">Alcaligenes xylosoxydans xylosoxydans</name>
    <name type="common">Achromobacter xylosoxidans</name>
    <dbReference type="NCBI Taxonomy" id="85698"/>
    <lineage>
        <taxon>Bacteria</taxon>
        <taxon>Pseudomonadati</taxon>
        <taxon>Pseudomonadota</taxon>
        <taxon>Betaproteobacteria</taxon>
        <taxon>Burkholderiales</taxon>
        <taxon>Alcaligenaceae</taxon>
        <taxon>Achromobacter</taxon>
    </lineage>
</organism>
<reference evidence="1 2" key="1">
    <citation type="submission" date="2016-09" db="EMBL/GenBank/DDBJ databases">
        <title>Phylogenomics of Achromobacter.</title>
        <authorList>
            <person name="Jeukens J."/>
            <person name="Freschi L."/>
            <person name="Vincent A.T."/>
            <person name="Emond-Rheault J.-G."/>
            <person name="Kukavica-Ibrulj I."/>
            <person name="Charette S.J."/>
            <person name="Levesque R.C."/>
        </authorList>
    </citation>
    <scope>NUCLEOTIDE SEQUENCE [LARGE SCALE GENOMIC DNA]</scope>
    <source>
        <strain evidence="1 2">AUS488</strain>
    </source>
</reference>
<comment type="caution">
    <text evidence="1">The sequence shown here is derived from an EMBL/GenBank/DDBJ whole genome shotgun (WGS) entry which is preliminary data.</text>
</comment>
<name>A0A1R1JNB0_ALCXX</name>
<evidence type="ECO:0000313" key="2">
    <source>
        <dbReference type="Proteomes" id="UP000187251"/>
    </source>
</evidence>
<dbReference type="Pfam" id="PF17383">
    <property type="entry name" value="kleA_kleC"/>
    <property type="match status" value="1"/>
</dbReference>
<evidence type="ECO:0000313" key="1">
    <source>
        <dbReference type="EMBL" id="OMG80720.1"/>
    </source>
</evidence>
<sequence>MLDDDFLSAVARLPEVGDPILRECDGIRRVLTRAAELEATAAQLRQHAGTMAKVLGRRIAKSWPPAERRAAGLED</sequence>
<dbReference type="Proteomes" id="UP000187251">
    <property type="component" value="Unassembled WGS sequence"/>
</dbReference>
<dbReference type="EMBL" id="MJMN01000035">
    <property type="protein sequence ID" value="OMG80720.1"/>
    <property type="molecule type" value="Genomic_DNA"/>
</dbReference>
<proteinExistence type="predicted"/>
<protein>
    <submittedName>
        <fullName evidence="1">Uncharacterized protein</fullName>
    </submittedName>
</protein>